<dbReference type="STRING" id="714943.Mucpa_2765"/>
<dbReference type="Gene3D" id="2.160.20.10">
    <property type="entry name" value="Single-stranded right-handed beta-helix, Pectin lyase-like"/>
    <property type="match status" value="1"/>
</dbReference>
<dbReference type="AlphaFoldDB" id="H1Y6T5"/>
<accession>H1Y6T5</accession>
<proteinExistence type="predicted"/>
<name>H1Y6T5_9SPHI</name>
<protein>
    <recommendedName>
        <fullName evidence="4">DUF1565 domain-containing protein</fullName>
    </recommendedName>
</protein>
<evidence type="ECO:0008006" key="4">
    <source>
        <dbReference type="Google" id="ProtNLM"/>
    </source>
</evidence>
<dbReference type="OrthoDB" id="9795486at2"/>
<dbReference type="InterPro" id="IPR012334">
    <property type="entry name" value="Pectin_lyas_fold"/>
</dbReference>
<feature type="signal peptide" evidence="1">
    <location>
        <begin position="1"/>
        <end position="21"/>
    </location>
</feature>
<evidence type="ECO:0000313" key="2">
    <source>
        <dbReference type="EMBL" id="EHQ26877.1"/>
    </source>
</evidence>
<dbReference type="SMART" id="SM00710">
    <property type="entry name" value="PbH1"/>
    <property type="match status" value="7"/>
</dbReference>
<dbReference type="EMBL" id="CM001403">
    <property type="protein sequence ID" value="EHQ26877.1"/>
    <property type="molecule type" value="Genomic_DNA"/>
</dbReference>
<reference evidence="2" key="1">
    <citation type="submission" date="2011-09" db="EMBL/GenBank/DDBJ databases">
        <title>The permanent draft genome of Mucilaginibacter paludis DSM 18603.</title>
        <authorList>
            <consortium name="US DOE Joint Genome Institute (JGI-PGF)"/>
            <person name="Lucas S."/>
            <person name="Han J."/>
            <person name="Lapidus A."/>
            <person name="Bruce D."/>
            <person name="Goodwin L."/>
            <person name="Pitluck S."/>
            <person name="Peters L."/>
            <person name="Kyrpides N."/>
            <person name="Mavromatis K."/>
            <person name="Ivanova N."/>
            <person name="Mikhailova N."/>
            <person name="Held B."/>
            <person name="Detter J.C."/>
            <person name="Tapia R."/>
            <person name="Han C."/>
            <person name="Land M."/>
            <person name="Hauser L."/>
            <person name="Markowitz V."/>
            <person name="Cheng J.-F."/>
            <person name="Hugenholtz P."/>
            <person name="Woyke T."/>
            <person name="Wu D."/>
            <person name="Tindall B."/>
            <person name="Brambilla E."/>
            <person name="Klenk H.-P."/>
            <person name="Eisen J.A."/>
        </authorList>
    </citation>
    <scope>NUCLEOTIDE SEQUENCE [LARGE SCALE GENOMIC DNA]</scope>
    <source>
        <strain evidence="2">DSM 18603</strain>
    </source>
</reference>
<evidence type="ECO:0000256" key="1">
    <source>
        <dbReference type="SAM" id="SignalP"/>
    </source>
</evidence>
<organism evidence="2 3">
    <name type="scientific">Mucilaginibacter paludis DSM 18603</name>
    <dbReference type="NCBI Taxonomy" id="714943"/>
    <lineage>
        <taxon>Bacteria</taxon>
        <taxon>Pseudomonadati</taxon>
        <taxon>Bacteroidota</taxon>
        <taxon>Sphingobacteriia</taxon>
        <taxon>Sphingobacteriales</taxon>
        <taxon>Sphingobacteriaceae</taxon>
        <taxon>Mucilaginibacter</taxon>
    </lineage>
</organism>
<dbReference type="Proteomes" id="UP000002774">
    <property type="component" value="Chromosome"/>
</dbReference>
<dbReference type="SUPFAM" id="SSF51126">
    <property type="entry name" value="Pectin lyase-like"/>
    <property type="match status" value="1"/>
</dbReference>
<sequence>MKKLSLIMISMAIMSSCSKTALQPTASEANPTLSVGKSSKALTNGPGTNYFVNGATGSDTNTGLSTSVPLKTIQAALNKTTEGAAATINVLAGTYSERISFPHSGASSAAPIAVTNYSGAAVYLDGTSTNSGSNTNMVTIASKSHVRLNGITIQNDIMSFANGIAVTGSGTDVQINACSIHNVGWTTSMTAVPTSSNNAHALFVEGTSSTAYSNVYIGYNTIYSCATGYSEALSLTGNVKDFLIEHNVVHDITNIGIDMSGHYSYTTAPDSVNFARGGNVNYNTVYNCVSPVATSGGIYVDGGSYINIQGNTCYANGAGITVGCENNNYTATQINVRDNFIYNNVTAGIIYGSNQANSKVTYSTLSGNTFYNNFSQGGYGGEVEYQNTDHLNVFDNIIQSRSNVVVIALSGYTSTNLTMNYDDYYTSSGSSGTITFDWGGINSGGYYSFANFQSGTGLEANGLYNIPGFITASLPTPNLHLTSTSACLNRGLPGYTAASGELDIDSQARVQNSRVDIGADETAY</sequence>
<keyword evidence="1" id="KW-0732">Signal</keyword>
<keyword evidence="3" id="KW-1185">Reference proteome</keyword>
<evidence type="ECO:0000313" key="3">
    <source>
        <dbReference type="Proteomes" id="UP000002774"/>
    </source>
</evidence>
<dbReference type="HOGENOM" id="CLU_026896_0_0_10"/>
<dbReference type="eggNOG" id="COG5434">
    <property type="taxonomic scope" value="Bacteria"/>
</dbReference>
<dbReference type="InterPro" id="IPR011050">
    <property type="entry name" value="Pectin_lyase_fold/virulence"/>
</dbReference>
<feature type="chain" id="PRO_5003558363" description="DUF1565 domain-containing protein" evidence="1">
    <location>
        <begin position="22"/>
        <end position="524"/>
    </location>
</feature>
<gene>
    <name evidence="2" type="ORF">Mucpa_2765</name>
</gene>
<dbReference type="RefSeq" id="WP_008507098.1">
    <property type="nucleotide sequence ID" value="NZ_CM001403.1"/>
</dbReference>
<dbReference type="InterPro" id="IPR006626">
    <property type="entry name" value="PbH1"/>
</dbReference>
<dbReference type="PROSITE" id="PS51257">
    <property type="entry name" value="PROKAR_LIPOPROTEIN"/>
    <property type="match status" value="1"/>
</dbReference>